<comment type="caution">
    <text evidence="1">The sequence shown here is derived from an EMBL/GenBank/DDBJ whole genome shotgun (WGS) entry which is preliminary data.</text>
</comment>
<dbReference type="RefSeq" id="WP_186839829.1">
    <property type="nucleotide sequence ID" value="NZ_JACOOZ010000001.1"/>
</dbReference>
<protein>
    <recommendedName>
        <fullName evidence="3">Ethanolamine utilization protein</fullName>
    </recommendedName>
</protein>
<gene>
    <name evidence="1" type="ORF">H8S00_01390</name>
</gene>
<evidence type="ECO:0000313" key="2">
    <source>
        <dbReference type="Proteomes" id="UP000597877"/>
    </source>
</evidence>
<organism evidence="1 2">
    <name type="scientific">Eubacterium segne</name>
    <dbReference type="NCBI Taxonomy" id="2763045"/>
    <lineage>
        <taxon>Bacteria</taxon>
        <taxon>Bacillati</taxon>
        <taxon>Bacillota</taxon>
        <taxon>Clostridia</taxon>
        <taxon>Eubacteriales</taxon>
        <taxon>Eubacteriaceae</taxon>
        <taxon>Eubacterium</taxon>
    </lineage>
</organism>
<reference evidence="1 2" key="1">
    <citation type="submission" date="2020-08" db="EMBL/GenBank/DDBJ databases">
        <title>Genome public.</title>
        <authorList>
            <person name="Liu C."/>
            <person name="Sun Q."/>
        </authorList>
    </citation>
    <scope>NUCLEOTIDE SEQUENCE [LARGE SCALE GENOMIC DNA]</scope>
    <source>
        <strain evidence="1 2">BX4</strain>
    </source>
</reference>
<dbReference type="EMBL" id="JACOOZ010000001">
    <property type="protein sequence ID" value="MBC5666652.1"/>
    <property type="molecule type" value="Genomic_DNA"/>
</dbReference>
<name>A0ABR7EZ92_9FIRM</name>
<dbReference type="Proteomes" id="UP000597877">
    <property type="component" value="Unassembled WGS sequence"/>
</dbReference>
<evidence type="ECO:0000313" key="1">
    <source>
        <dbReference type="EMBL" id="MBC5666652.1"/>
    </source>
</evidence>
<evidence type="ECO:0008006" key="3">
    <source>
        <dbReference type="Google" id="ProtNLM"/>
    </source>
</evidence>
<proteinExistence type="predicted"/>
<keyword evidence="2" id="KW-1185">Reference proteome</keyword>
<sequence>MQIDKVFENVKERTIRENEKNKCELFPNKGKKAVVVLTDDKLEEKTFEEFVEMCAIVKEQGFEVCESESGCKFWSIVPTNSLDNVGYARLIMQLAPMADAIFIDKDAYDALDYIEQNIFVAGMKLINVEVREVQSGVTFIADPIYEHEIQRALAKRVSLSPVAKDQNPRNAEQAILYELVVVMSNIWKCERVKPKEI</sequence>
<accession>A0ABR7EZ92</accession>